<keyword evidence="7" id="KW-1185">Reference proteome</keyword>
<dbReference type="InterPro" id="IPR000073">
    <property type="entry name" value="AB_hydrolase_1"/>
</dbReference>
<comment type="similarity">
    <text evidence="2">Belongs to the AB hydrolase superfamily. MetX family.</text>
</comment>
<comment type="caution">
    <text evidence="2">Lacks conserved residue(s) required for the propagation of feature annotation.</text>
</comment>
<feature type="chain" id="PRO_5019567524" description="Probable acyltransferase" evidence="4">
    <location>
        <begin position="24"/>
        <end position="406"/>
    </location>
</feature>
<dbReference type="InterPro" id="IPR008220">
    <property type="entry name" value="HAT_MetX-like"/>
</dbReference>
<keyword evidence="2" id="KW-0028">Amino-acid biosynthesis</keyword>
<dbReference type="EC" id="2.3.1.-" evidence="2"/>
<evidence type="ECO:0000256" key="3">
    <source>
        <dbReference type="PIRSR" id="PIRSR000443-1"/>
    </source>
</evidence>
<reference evidence="6 7" key="1">
    <citation type="journal article" date="2011" name="Front. Microbiol.">
        <title>Genomic signatures of strain selection and enhancement in Bacillus atrophaeus var. globigii, a historical biowarfare simulant.</title>
        <authorList>
            <person name="Gibbons H.S."/>
            <person name="Broomall S.M."/>
            <person name="McNew L.A."/>
            <person name="Daligault H."/>
            <person name="Chapman C."/>
            <person name="Bruce D."/>
            <person name="Karavis M."/>
            <person name="Krepps M."/>
            <person name="McGregor P.A."/>
            <person name="Hong C."/>
            <person name="Park K.H."/>
            <person name="Akmal A."/>
            <person name="Feldman A."/>
            <person name="Lin J.S."/>
            <person name="Chang W.E."/>
            <person name="Higgs B.W."/>
            <person name="Demirev P."/>
            <person name="Lindquist J."/>
            <person name="Liem A."/>
            <person name="Fochler E."/>
            <person name="Read T.D."/>
            <person name="Tapia R."/>
            <person name="Johnson S."/>
            <person name="Bishop-Lilly K.A."/>
            <person name="Detter C."/>
            <person name="Han C."/>
            <person name="Sozhamannan S."/>
            <person name="Rosenzweig C.N."/>
            <person name="Skowronski E.W."/>
        </authorList>
    </citation>
    <scope>NUCLEOTIDE SEQUENCE [LARGE SCALE GENOMIC DNA]</scope>
    <source>
        <strain evidence="6 7">Y4G10-17</strain>
    </source>
</reference>
<organism evidence="6 7">
    <name type="scientific">Aliidiomarina soli</name>
    <dbReference type="NCBI Taxonomy" id="1928574"/>
    <lineage>
        <taxon>Bacteria</taxon>
        <taxon>Pseudomonadati</taxon>
        <taxon>Pseudomonadota</taxon>
        <taxon>Gammaproteobacteria</taxon>
        <taxon>Alteromonadales</taxon>
        <taxon>Idiomarinaceae</taxon>
        <taxon>Aliidiomarina</taxon>
    </lineage>
</organism>
<evidence type="ECO:0000256" key="1">
    <source>
        <dbReference type="ARBA" id="ARBA00022679"/>
    </source>
</evidence>
<feature type="active site" evidence="2 3">
    <location>
        <position position="347"/>
    </location>
</feature>
<evidence type="ECO:0000313" key="7">
    <source>
        <dbReference type="Proteomes" id="UP000287823"/>
    </source>
</evidence>
<evidence type="ECO:0000259" key="5">
    <source>
        <dbReference type="Pfam" id="PF00561"/>
    </source>
</evidence>
<feature type="active site" evidence="3">
    <location>
        <position position="380"/>
    </location>
</feature>
<comment type="subcellular location">
    <subcellularLocation>
        <location evidence="2">Cytoplasm</location>
    </subcellularLocation>
</comment>
<gene>
    <name evidence="6" type="ORF">CWE14_11875</name>
</gene>
<dbReference type="Proteomes" id="UP000287823">
    <property type="component" value="Unassembled WGS sequence"/>
</dbReference>
<feature type="active site" description="Nucleophile" evidence="3">
    <location>
        <position position="176"/>
    </location>
</feature>
<dbReference type="RefSeq" id="WP_126799565.1">
    <property type="nucleotide sequence ID" value="NZ_PIPO01000005.1"/>
</dbReference>
<keyword evidence="2" id="KW-0963">Cytoplasm</keyword>
<accession>A0A432WE68</accession>
<dbReference type="GO" id="GO:0009086">
    <property type="term" value="P:methionine biosynthetic process"/>
    <property type="evidence" value="ECO:0007669"/>
    <property type="project" value="TreeGrafter"/>
</dbReference>
<proteinExistence type="inferred from homology"/>
<keyword evidence="4" id="KW-0732">Signal</keyword>
<dbReference type="GO" id="GO:0009092">
    <property type="term" value="P:homoserine metabolic process"/>
    <property type="evidence" value="ECO:0007669"/>
    <property type="project" value="TreeGrafter"/>
</dbReference>
<sequence length="406" mass="44992">MKLINSVISALCLVSALSLSAIANDQLVSKQVYQGGAFTFFNGQQIDQFEVGWQSYGELNEEADNAILITHFFSGSSHVAGRYEDGGALGYWDAIVGPGKAIDTDKYFVISIDTLVNQEPHNPYVTTTGPASINPNTGQAYALEFPVVTIRDFVNVQKEVLESLGIERLHAVIGASMGSLQALEWAVAYPDKVDRMVSVIGMAQTDPWTLLSLQQWAEPILNDPNWDQGNYYSQRNDDETTSVGPQAGLRQSIMQISLQAMHPRAINAMFSDFNTLDTAALEDPLAVHPQVEWLRQRASERARYADANHILYLIRANQLFIAGMQDNLDQGLARLQASALFMPAKNDLLLHPSMARHAHESLLRLGKESQYVEIEGDWGHLDGLVSIATQADRLKTFLAEKRQRSE</sequence>
<protein>
    <recommendedName>
        <fullName evidence="2">Probable acyltransferase</fullName>
        <ecNumber evidence="2">2.3.1.-</ecNumber>
    </recommendedName>
</protein>
<dbReference type="AlphaFoldDB" id="A0A432WE68"/>
<dbReference type="GO" id="GO:0005737">
    <property type="term" value="C:cytoplasm"/>
    <property type="evidence" value="ECO:0007669"/>
    <property type="project" value="UniProtKB-SubCell"/>
</dbReference>
<comment type="caution">
    <text evidence="6">The sequence shown here is derived from an EMBL/GenBank/DDBJ whole genome shotgun (WGS) entry which is preliminary data.</text>
</comment>
<comment type="subunit">
    <text evidence="2">Homodimer.</text>
</comment>
<dbReference type="PIRSF" id="PIRSF000443">
    <property type="entry name" value="Homoser_Ac_trans"/>
    <property type="match status" value="1"/>
</dbReference>
<feature type="signal peptide" evidence="4">
    <location>
        <begin position="1"/>
        <end position="23"/>
    </location>
</feature>
<evidence type="ECO:0000256" key="4">
    <source>
        <dbReference type="SAM" id="SignalP"/>
    </source>
</evidence>
<dbReference type="EMBL" id="PIPO01000005">
    <property type="protein sequence ID" value="RUO31187.1"/>
    <property type="molecule type" value="Genomic_DNA"/>
</dbReference>
<dbReference type="HAMAP" id="MF_00296">
    <property type="entry name" value="MetX_acyltransf"/>
    <property type="match status" value="1"/>
</dbReference>
<name>A0A432WE68_9GAMM</name>
<dbReference type="PANTHER" id="PTHR32268">
    <property type="entry name" value="HOMOSERINE O-ACETYLTRANSFERASE"/>
    <property type="match status" value="1"/>
</dbReference>
<dbReference type="Pfam" id="PF00561">
    <property type="entry name" value="Abhydrolase_1"/>
    <property type="match status" value="1"/>
</dbReference>
<keyword evidence="2" id="KW-0012">Acyltransferase</keyword>
<feature type="domain" description="AB hydrolase-1" evidence="5">
    <location>
        <begin position="145"/>
        <end position="335"/>
    </location>
</feature>
<dbReference type="SUPFAM" id="SSF53474">
    <property type="entry name" value="alpha/beta-Hydrolases"/>
    <property type="match status" value="1"/>
</dbReference>
<dbReference type="NCBIfam" id="NF005262">
    <property type="entry name" value="PRK06765.1"/>
    <property type="match status" value="1"/>
</dbReference>
<evidence type="ECO:0000313" key="6">
    <source>
        <dbReference type="EMBL" id="RUO31187.1"/>
    </source>
</evidence>
<dbReference type="GO" id="GO:0004414">
    <property type="term" value="F:homoserine O-acetyltransferase activity"/>
    <property type="evidence" value="ECO:0007669"/>
    <property type="project" value="TreeGrafter"/>
</dbReference>
<dbReference type="InterPro" id="IPR029058">
    <property type="entry name" value="AB_hydrolase_fold"/>
</dbReference>
<dbReference type="Gene3D" id="3.40.50.1820">
    <property type="entry name" value="alpha/beta hydrolase"/>
    <property type="match status" value="1"/>
</dbReference>
<dbReference type="PANTHER" id="PTHR32268:SF11">
    <property type="entry name" value="HOMOSERINE O-ACETYLTRANSFERASE"/>
    <property type="match status" value="1"/>
</dbReference>
<dbReference type="Gene3D" id="1.10.1740.110">
    <property type="match status" value="1"/>
</dbReference>
<keyword evidence="1 2" id="KW-0808">Transferase</keyword>
<evidence type="ECO:0000256" key="2">
    <source>
        <dbReference type="HAMAP-Rule" id="MF_00296"/>
    </source>
</evidence>